<evidence type="ECO:0000259" key="3">
    <source>
        <dbReference type="PROSITE" id="PS50894"/>
    </source>
</evidence>
<organism evidence="4 5">
    <name type="scientific">Alloalcanivorax marinus</name>
    <dbReference type="NCBI Taxonomy" id="1177169"/>
    <lineage>
        <taxon>Bacteria</taxon>
        <taxon>Pseudomonadati</taxon>
        <taxon>Pseudomonadota</taxon>
        <taxon>Gammaproteobacteria</taxon>
        <taxon>Oceanospirillales</taxon>
        <taxon>Alcanivoracaceae</taxon>
        <taxon>Alloalcanivorax</taxon>
    </lineage>
</organism>
<feature type="domain" description="HPt" evidence="3">
    <location>
        <begin position="19"/>
        <end position="112"/>
    </location>
</feature>
<dbReference type="Gene3D" id="1.20.120.160">
    <property type="entry name" value="HPT domain"/>
    <property type="match status" value="1"/>
</dbReference>
<proteinExistence type="predicted"/>
<dbReference type="Proteomes" id="UP001108027">
    <property type="component" value="Unassembled WGS sequence"/>
</dbReference>
<keyword evidence="2" id="KW-0597">Phosphoprotein</keyword>
<dbReference type="PROSITE" id="PS50894">
    <property type="entry name" value="HPT"/>
    <property type="match status" value="1"/>
</dbReference>
<gene>
    <name evidence="4" type="ORF">LL252_12450</name>
</gene>
<sequence>MQEPAVLNDGVIAELRDIMGGDFETLVESYRQDGRQRLDALQQAIREGHAEGVRQQAHSFKGSSGNLGAQRVSALCLEMEQLARDDQVDAAGDRLAALEQAFEESCQALGAQPA</sequence>
<keyword evidence="5" id="KW-1185">Reference proteome</keyword>
<evidence type="ECO:0000256" key="2">
    <source>
        <dbReference type="PROSITE-ProRule" id="PRU00110"/>
    </source>
</evidence>
<dbReference type="Pfam" id="PF01627">
    <property type="entry name" value="Hpt"/>
    <property type="match status" value="1"/>
</dbReference>
<dbReference type="CDD" id="cd00088">
    <property type="entry name" value="HPT"/>
    <property type="match status" value="1"/>
</dbReference>
<dbReference type="AlphaFoldDB" id="A0A9Q3UNC4"/>
<evidence type="ECO:0000313" key="5">
    <source>
        <dbReference type="Proteomes" id="UP001108027"/>
    </source>
</evidence>
<reference evidence="4" key="1">
    <citation type="submission" date="2021-10" db="EMBL/GenBank/DDBJ databases">
        <title>The diversity and Nitrogen Metabolism of Culturable Nitrate-Utilizing Bacteria Within the Oxygen Minimum Zone of the Changjiang (Yangtze River)Estuary.</title>
        <authorList>
            <person name="Zhang D."/>
            <person name="Zheng J."/>
            <person name="Liu S."/>
            <person name="He W."/>
        </authorList>
    </citation>
    <scope>NUCLEOTIDE SEQUENCE</scope>
    <source>
        <strain evidence="4">FXH-223</strain>
    </source>
</reference>
<accession>A0A9Q3UNC4</accession>
<feature type="modified residue" description="Phosphohistidine" evidence="2">
    <location>
        <position position="58"/>
    </location>
</feature>
<dbReference type="SMART" id="SM00073">
    <property type="entry name" value="HPT"/>
    <property type="match status" value="1"/>
</dbReference>
<dbReference type="GO" id="GO:0004672">
    <property type="term" value="F:protein kinase activity"/>
    <property type="evidence" value="ECO:0007669"/>
    <property type="project" value="UniProtKB-ARBA"/>
</dbReference>
<name>A0A9Q3UNC4_9GAMM</name>
<dbReference type="RefSeq" id="WP_228234228.1">
    <property type="nucleotide sequence ID" value="NZ_JADDOL010000007.1"/>
</dbReference>
<keyword evidence="1" id="KW-0902">Two-component regulatory system</keyword>
<protein>
    <submittedName>
        <fullName evidence="4">Hpt domain-containing protein</fullName>
    </submittedName>
</protein>
<dbReference type="InterPro" id="IPR008207">
    <property type="entry name" value="Sig_transdc_His_kin_Hpt_dom"/>
</dbReference>
<dbReference type="GO" id="GO:0000160">
    <property type="term" value="P:phosphorelay signal transduction system"/>
    <property type="evidence" value="ECO:0007669"/>
    <property type="project" value="UniProtKB-KW"/>
</dbReference>
<dbReference type="InterPro" id="IPR036641">
    <property type="entry name" value="HPT_dom_sf"/>
</dbReference>
<evidence type="ECO:0000256" key="1">
    <source>
        <dbReference type="ARBA" id="ARBA00023012"/>
    </source>
</evidence>
<dbReference type="SUPFAM" id="SSF47226">
    <property type="entry name" value="Histidine-containing phosphotransfer domain, HPT domain"/>
    <property type="match status" value="1"/>
</dbReference>
<dbReference type="EMBL" id="JAJGNA010000015">
    <property type="protein sequence ID" value="MCC4309380.1"/>
    <property type="molecule type" value="Genomic_DNA"/>
</dbReference>
<comment type="caution">
    <text evidence="4">The sequence shown here is derived from an EMBL/GenBank/DDBJ whole genome shotgun (WGS) entry which is preliminary data.</text>
</comment>
<evidence type="ECO:0000313" key="4">
    <source>
        <dbReference type="EMBL" id="MCC4309380.1"/>
    </source>
</evidence>